<feature type="binding site" evidence="4">
    <location>
        <position position="64"/>
    </location>
    <ligand>
        <name>Zn(2+)</name>
        <dbReference type="ChEBI" id="CHEBI:29105"/>
        <label>1</label>
        <note>catalytic</note>
    </ligand>
</feature>
<dbReference type="EMBL" id="CP015756">
    <property type="protein sequence ID" value="APC39989.1"/>
    <property type="molecule type" value="Genomic_DNA"/>
</dbReference>
<keyword evidence="1" id="KW-0645">Protease</keyword>
<keyword evidence="1 4" id="KW-0479">Metal-binding</keyword>
<dbReference type="AlphaFoldDB" id="A0A1J0GF83"/>
<comment type="cofactor">
    <cofactor evidence="1 4">
        <name>Zn(2+)</name>
        <dbReference type="ChEBI" id="CHEBI:29105"/>
    </cofactor>
    <text evidence="1 4">Binds 2 Zn(2+) ions per subunit.</text>
</comment>
<dbReference type="NCBIfam" id="TIGR01975">
    <property type="entry name" value="isoAsp_dipep"/>
    <property type="match status" value="1"/>
</dbReference>
<evidence type="ECO:0000256" key="3">
    <source>
        <dbReference type="PIRSR" id="PIRSR001238-2"/>
    </source>
</evidence>
<dbReference type="PANTHER" id="PTHR11647:SF1">
    <property type="entry name" value="COLLAPSIN RESPONSE MEDIATOR PROTEIN"/>
    <property type="match status" value="1"/>
</dbReference>
<keyword evidence="1" id="KW-0482">Metalloprotease</keyword>
<comment type="function">
    <text evidence="1">Catalyzes the hydrolytic cleavage of a subset of L-isoaspartyl (L-beta-aspartyl) dipeptides. Used to degrade proteins damaged by L-isoaspartyl residues formation.</text>
</comment>
<feature type="binding site" evidence="4">
    <location>
        <position position="62"/>
    </location>
    <ligand>
        <name>Zn(2+)</name>
        <dbReference type="ChEBI" id="CHEBI:29105"/>
        <label>1</label>
        <note>catalytic</note>
    </ligand>
</feature>
<comment type="similarity">
    <text evidence="1">Belongs to the peptidase M38 family.</text>
</comment>
<feature type="domain" description="Amidohydrolase-related" evidence="5">
    <location>
        <begin position="53"/>
        <end position="375"/>
    </location>
</feature>
<feature type="active site" description="Proton acceptor" evidence="2">
    <location>
        <position position="286"/>
    </location>
</feature>
<dbReference type="SUPFAM" id="SSF51556">
    <property type="entry name" value="Metallo-dependent hydrolases"/>
    <property type="match status" value="1"/>
</dbReference>
<dbReference type="GO" id="GO:0008237">
    <property type="term" value="F:metallopeptidase activity"/>
    <property type="evidence" value="ECO:0007669"/>
    <property type="project" value="UniProtKB-KW"/>
</dbReference>
<feature type="binding site" evidence="4">
    <location>
        <position position="225"/>
    </location>
    <ligand>
        <name>Zn(2+)</name>
        <dbReference type="ChEBI" id="CHEBI:29105"/>
        <label>2</label>
        <note>catalytic</note>
    </ligand>
</feature>
<dbReference type="GO" id="GO:0046872">
    <property type="term" value="F:metal ion binding"/>
    <property type="evidence" value="ECO:0007669"/>
    <property type="project" value="UniProtKB-KW"/>
</dbReference>
<dbReference type="InterPro" id="IPR006680">
    <property type="entry name" value="Amidohydro-rel"/>
</dbReference>
<dbReference type="KEGG" id="ceu:A7L45_07880"/>
<dbReference type="STRING" id="1552.A7L45_07880"/>
<dbReference type="Pfam" id="PF01979">
    <property type="entry name" value="Amidohydro_1"/>
    <property type="match status" value="1"/>
</dbReference>
<evidence type="ECO:0000256" key="1">
    <source>
        <dbReference type="PIRNR" id="PIRNR001238"/>
    </source>
</evidence>
<keyword evidence="1 4" id="KW-0862">Zinc</keyword>
<dbReference type="GO" id="GO:0008798">
    <property type="term" value="F:beta-aspartyl-peptidase activity"/>
    <property type="evidence" value="ECO:0007669"/>
    <property type="project" value="InterPro"/>
</dbReference>
<dbReference type="GO" id="GO:0016810">
    <property type="term" value="F:hydrolase activity, acting on carbon-nitrogen (but not peptide) bonds"/>
    <property type="evidence" value="ECO:0007669"/>
    <property type="project" value="InterPro"/>
</dbReference>
<feature type="binding site" evidence="4">
    <location>
        <position position="286"/>
    </location>
    <ligand>
        <name>Zn(2+)</name>
        <dbReference type="ChEBI" id="CHEBI:29105"/>
        <label>1</label>
        <note>catalytic</note>
    </ligand>
</feature>
<feature type="binding site" evidence="3">
    <location>
        <position position="228"/>
    </location>
    <ligand>
        <name>substrate</name>
    </ligand>
</feature>
<gene>
    <name evidence="6" type="ORF">A7L45_07880</name>
</gene>
<evidence type="ECO:0000313" key="6">
    <source>
        <dbReference type="EMBL" id="APC39989.1"/>
    </source>
</evidence>
<dbReference type="InterPro" id="IPR011059">
    <property type="entry name" value="Metal-dep_hydrolase_composite"/>
</dbReference>
<feature type="binding site" evidence="3">
    <location>
        <position position="290"/>
    </location>
    <ligand>
        <name>substrate</name>
    </ligand>
</feature>
<dbReference type="PANTHER" id="PTHR11647">
    <property type="entry name" value="HYDRANTOINASE/DIHYDROPYRIMIDINASE FAMILY MEMBER"/>
    <property type="match status" value="1"/>
</dbReference>
<dbReference type="Gene3D" id="3.20.20.140">
    <property type="entry name" value="Metal-dependent hydrolases"/>
    <property type="match status" value="1"/>
</dbReference>
<evidence type="ECO:0000256" key="4">
    <source>
        <dbReference type="PIRSR" id="PIRSR001238-3"/>
    </source>
</evidence>
<feature type="binding site" evidence="3">
    <location>
        <begin position="69"/>
        <end position="71"/>
    </location>
    <ligand>
        <name>substrate</name>
    </ligand>
</feature>
<reference evidence="7" key="1">
    <citation type="journal article" date="2016" name="Front. Microbiol.">
        <title>Complete Genome Sequence of Clostridium estertheticum DSM 8809, a Microbe Identified in Spoiled Vacuum Packed Beef.</title>
        <authorList>
            <person name="Yu Z."/>
            <person name="Gunn L."/>
            <person name="Brennan E."/>
            <person name="Reid R."/>
            <person name="Wall P.G."/>
            <person name="Gaora O.P."/>
            <person name="Hurley D."/>
            <person name="Bolton D."/>
            <person name="Fanning S."/>
        </authorList>
    </citation>
    <scope>NUCLEOTIDE SEQUENCE [LARGE SCALE GENOMIC DNA]</scope>
    <source>
        <strain evidence="7">DSM 8809</strain>
    </source>
</reference>
<proteinExistence type="inferred from homology"/>
<dbReference type="InterPro" id="IPR010229">
    <property type="entry name" value="Pept_M38_dipep"/>
</dbReference>
<evidence type="ECO:0000256" key="2">
    <source>
        <dbReference type="PIRSR" id="PIRSR001238-1"/>
    </source>
</evidence>
<keyword evidence="7" id="KW-1185">Reference proteome</keyword>
<feature type="binding site" evidence="4">
    <location>
        <position position="196"/>
    </location>
    <ligand>
        <name>Zn(2+)</name>
        <dbReference type="ChEBI" id="CHEBI:29105"/>
        <label>2</label>
        <note>catalytic</note>
    </ligand>
</feature>
<accession>A0A1J0GF83</accession>
<dbReference type="InterPro" id="IPR050378">
    <property type="entry name" value="Metallo-dep_Hydrolases_sf"/>
</dbReference>
<dbReference type="PIRSF" id="PIRSF001238">
    <property type="entry name" value="IadA"/>
    <property type="match status" value="1"/>
</dbReference>
<feature type="binding site" evidence="3">
    <location>
        <position position="164"/>
    </location>
    <ligand>
        <name>substrate</name>
    </ligand>
</feature>
<dbReference type="RefSeq" id="WP_071612283.1">
    <property type="nucleotide sequence ID" value="NZ_CP015756.1"/>
</dbReference>
<evidence type="ECO:0000313" key="7">
    <source>
        <dbReference type="Proteomes" id="UP000182569"/>
    </source>
</evidence>
<dbReference type="GO" id="GO:0006508">
    <property type="term" value="P:proteolysis"/>
    <property type="evidence" value="ECO:0007669"/>
    <property type="project" value="UniProtKB-KW"/>
</dbReference>
<keyword evidence="1" id="KW-0378">Hydrolase</keyword>
<dbReference type="OrthoDB" id="9775607at2"/>
<evidence type="ECO:0000259" key="5">
    <source>
        <dbReference type="Pfam" id="PF01979"/>
    </source>
</evidence>
<dbReference type="InterPro" id="IPR032466">
    <property type="entry name" value="Metal_Hydrolase"/>
</dbReference>
<comment type="PTM">
    <text evidence="1">Carboxylation allows a single lysine to coordinate two zinc ions.</text>
</comment>
<name>A0A1J0GF83_9CLOT</name>
<comment type="subcellular location">
    <subcellularLocation>
        <location evidence="1">Cytoplasm</location>
    </subcellularLocation>
</comment>
<dbReference type="Gene3D" id="2.30.40.10">
    <property type="entry name" value="Urease, subunit C, domain 1"/>
    <property type="match status" value="1"/>
</dbReference>
<protein>
    <recommendedName>
        <fullName evidence="1">Isoaspartyl dipeptidase</fullName>
        <ecNumber evidence="1">3.4.19.-</ecNumber>
    </recommendedName>
</protein>
<feature type="binding site" evidence="3">
    <location>
        <position position="100"/>
    </location>
    <ligand>
        <name>substrate</name>
    </ligand>
</feature>
<dbReference type="Proteomes" id="UP000182569">
    <property type="component" value="Chromosome"/>
</dbReference>
<dbReference type="SUPFAM" id="SSF51338">
    <property type="entry name" value="Composite domain of metallo-dependent hydrolases"/>
    <property type="match status" value="1"/>
</dbReference>
<organism evidence="6 7">
    <name type="scientific">Clostridium estertheticum subsp. estertheticum</name>
    <dbReference type="NCBI Taxonomy" id="1552"/>
    <lineage>
        <taxon>Bacteria</taxon>
        <taxon>Bacillati</taxon>
        <taxon>Bacillota</taxon>
        <taxon>Clostridia</taxon>
        <taxon>Eubacteriales</taxon>
        <taxon>Clostridiaceae</taxon>
        <taxon>Clostridium</taxon>
    </lineage>
</organism>
<sequence length="391" mass="42130">MIIIIKNGEVYAPEYIGKMDIVIAGGKIEAIAKSVSVPQDFAKVRVIDAEGKLVFPGFIDAHVHITGGGGEGGFKTRTPEIQLSDIIAGGITTVVGCLGTDGVCRDMNGLLAKARALDEEGISTYIYSGSYQIPVNTITNSCRSDIMLIDKIIGVGEIAISDHRSSQPTYEDFIKVVAEARLGGLLSGKAGIVNVHLGYGERRLQYLVKMVKETEIPIKQVIPTHINRSINLFDAGIEFAKLGGIIDMTTSSDPDHLEEDEVKASRALKMALERGIPVEQIQFTSDGQGSMPIFNKKRELIGLGIGSTKSLYIEVRDAVLKDGVDLEVALKVITSNVATNLKLYNKGVVQEGRDADLVLVNKNDLSIETVFAKGVELVSKGQVLVKGTFEK</sequence>
<dbReference type="EC" id="3.4.19.-" evidence="1"/>
<feature type="binding site" evidence="3">
    <location>
        <position position="131"/>
    </location>
    <ligand>
        <name>substrate</name>
    </ligand>
</feature>
<dbReference type="GO" id="GO:0005737">
    <property type="term" value="C:cytoplasm"/>
    <property type="evidence" value="ECO:0007669"/>
    <property type="project" value="UniProtKB-SubCell"/>
</dbReference>